<keyword evidence="2" id="KW-1185">Reference proteome</keyword>
<evidence type="ECO:0000313" key="2">
    <source>
        <dbReference type="Proteomes" id="UP000001940"/>
    </source>
</evidence>
<dbReference type="InParanoid" id="I2FLU4"/>
<accession>I2FLU4</accession>
<dbReference type="KEGG" id="cel:CELE_Y43F8B.7"/>
<dbReference type="HOGENOM" id="CLU_2017270_0_0_1"/>
<dbReference type="AGR" id="WB:WBGene00012818"/>
<evidence type="ECO:0000313" key="1">
    <source>
        <dbReference type="EMBL" id="CCE71909.2"/>
    </source>
</evidence>
<organism evidence="1 2">
    <name type="scientific">Caenorhabditis elegans</name>
    <dbReference type="NCBI Taxonomy" id="6239"/>
    <lineage>
        <taxon>Eukaryota</taxon>
        <taxon>Metazoa</taxon>
        <taxon>Ecdysozoa</taxon>
        <taxon>Nematoda</taxon>
        <taxon>Chromadorea</taxon>
        <taxon>Rhabditida</taxon>
        <taxon>Rhabditina</taxon>
        <taxon>Rhabditomorpha</taxon>
        <taxon>Rhabditoidea</taxon>
        <taxon>Rhabditidae</taxon>
        <taxon>Peloderinae</taxon>
        <taxon>Caenorhabditis</taxon>
    </lineage>
</organism>
<dbReference type="Bgee" id="WBGene00012818">
    <property type="expression patterns" value="Expressed in embryo and 2 other cell types or tissues"/>
</dbReference>
<protein>
    <submittedName>
        <fullName evidence="1">PIPK domain-containing protein</fullName>
    </submittedName>
</protein>
<dbReference type="WormBase" id="Y43F8B.7">
    <property type="protein sequence ID" value="CE21892"/>
    <property type="gene ID" value="WBGene00012818"/>
</dbReference>
<evidence type="ECO:0000313" key="3">
    <source>
        <dbReference type="WormBase" id="Y43F8B.7"/>
    </source>
</evidence>
<proteinExistence type="predicted"/>
<dbReference type="GeneID" id="189872"/>
<dbReference type="PaxDb" id="6239-Y43F8B.7"/>
<dbReference type="EMBL" id="BX284605">
    <property type="protein sequence ID" value="CCE71909.2"/>
    <property type="molecule type" value="Genomic_DNA"/>
</dbReference>
<dbReference type="Proteomes" id="UP000001940">
    <property type="component" value="Chromosome V"/>
</dbReference>
<dbReference type="RefSeq" id="NP_001263939.1">
    <property type="nucleotide sequence ID" value="NM_001277010.1"/>
</dbReference>
<sequence length="123" mass="14766">MECFRSRIITIYLKRLKYSPLLWRNAKRGTRSSYMWLYVSICCGDFQFWKLSGTPSSPTCKTHSCGFIFWTNTHLLGDQLRYTIMDTIGMYLIIKQRLRNIHKNDPRLFQYVFENGHPLPYNR</sequence>
<gene>
    <name evidence="1" type="ORF">CELE_Y43F8B.7</name>
    <name evidence="1 3" type="ORF">Y43F8B.7</name>
</gene>
<dbReference type="AlphaFoldDB" id="I2FLU4"/>
<name>I2FLU4_CAEEL</name>
<reference evidence="1 2" key="1">
    <citation type="journal article" date="1998" name="Science">
        <title>Genome sequence of the nematode C. elegans: a platform for investigating biology.</title>
        <authorList>
            <consortium name="The C. elegans sequencing consortium"/>
            <person name="Sulson J.E."/>
            <person name="Waterston R."/>
        </authorList>
    </citation>
    <scope>NUCLEOTIDE SEQUENCE [LARGE SCALE GENOMIC DNA]</scope>
    <source>
        <strain evidence="1 2">Bristol N2</strain>
    </source>
</reference>
<dbReference type="CTD" id="189872"/>